<name>A0A3S4GQ78_9RHOB</name>
<dbReference type="Proteomes" id="UP000270743">
    <property type="component" value="Unassembled WGS sequence"/>
</dbReference>
<reference evidence="1 2" key="1">
    <citation type="submission" date="2018-12" db="EMBL/GenBank/DDBJ databases">
        <authorList>
            <person name="Criscuolo A."/>
        </authorList>
    </citation>
    <scope>NUCLEOTIDE SEQUENCE [LARGE SCALE GENOMIC DNA]</scope>
    <source>
        <strain evidence="1">ACIP1116241</strain>
    </source>
</reference>
<keyword evidence="2" id="KW-1185">Reference proteome</keyword>
<dbReference type="AlphaFoldDB" id="A0A3S4GQ78"/>
<proteinExistence type="predicted"/>
<dbReference type="EMBL" id="UZWE01000050">
    <property type="protein sequence ID" value="VDS10118.1"/>
    <property type="molecule type" value="Genomic_DNA"/>
</dbReference>
<accession>A0A3S4GQ78</accession>
<evidence type="ECO:0000313" key="1">
    <source>
        <dbReference type="EMBL" id="VDS10118.1"/>
    </source>
</evidence>
<evidence type="ECO:0008006" key="3">
    <source>
        <dbReference type="Google" id="ProtNLM"/>
    </source>
</evidence>
<evidence type="ECO:0000313" key="2">
    <source>
        <dbReference type="Proteomes" id="UP000270743"/>
    </source>
</evidence>
<sequence length="79" mass="9311">MYMTPQMVDDFLSSAEMPKDERTRKDYRIWALRFAEAFKLDPASMYEEPEARGEVNDWRKAWAHSPRQYDYAAQSSPGS</sequence>
<gene>
    <name evidence="1" type="ORF">PARHAE_03330</name>
</gene>
<organism evidence="1 2">
    <name type="scientific">Paracoccus haematequi</name>
    <dbReference type="NCBI Taxonomy" id="2491866"/>
    <lineage>
        <taxon>Bacteria</taxon>
        <taxon>Pseudomonadati</taxon>
        <taxon>Pseudomonadota</taxon>
        <taxon>Alphaproteobacteria</taxon>
        <taxon>Rhodobacterales</taxon>
        <taxon>Paracoccaceae</taxon>
        <taxon>Paracoccus</taxon>
    </lineage>
</organism>
<protein>
    <recommendedName>
        <fullName evidence="3">Core-binding (CB) domain-containing protein</fullName>
    </recommendedName>
</protein>